<evidence type="ECO:0000313" key="1">
    <source>
        <dbReference type="EMBL" id="DAD83865.1"/>
    </source>
</evidence>
<protein>
    <submittedName>
        <fullName evidence="1">Uncharacterized protein</fullName>
    </submittedName>
</protein>
<accession>A0A8S5MNH8</accession>
<reference evidence="1" key="1">
    <citation type="journal article" date="2021" name="Proc. Natl. Acad. Sci. U.S.A.">
        <title>A Catalog of Tens of Thousands of Viruses from Human Metagenomes Reveals Hidden Associations with Chronic Diseases.</title>
        <authorList>
            <person name="Tisza M.J."/>
            <person name="Buck C.B."/>
        </authorList>
    </citation>
    <scope>NUCLEOTIDE SEQUENCE</scope>
    <source>
        <strain evidence="1">Ctf6e2</strain>
    </source>
</reference>
<dbReference type="EMBL" id="BK014945">
    <property type="protein sequence ID" value="DAD83865.1"/>
    <property type="molecule type" value="Genomic_DNA"/>
</dbReference>
<organism evidence="1">
    <name type="scientific">Siphoviridae sp. ctf6e2</name>
    <dbReference type="NCBI Taxonomy" id="2826411"/>
    <lineage>
        <taxon>Viruses</taxon>
        <taxon>Duplodnaviria</taxon>
        <taxon>Heunggongvirae</taxon>
        <taxon>Uroviricota</taxon>
        <taxon>Caudoviricetes</taxon>
    </lineage>
</organism>
<name>A0A8S5MNH8_9CAUD</name>
<proteinExistence type="predicted"/>
<sequence length="33" mass="4018">MRFFSFDLPQVVKLGEYSPPDVKQRSFRHEFKT</sequence>